<evidence type="ECO:0000313" key="1">
    <source>
        <dbReference type="EMBL" id="MFC4873137.1"/>
    </source>
</evidence>
<dbReference type="Pfam" id="PF05974">
    <property type="entry name" value="DUF892"/>
    <property type="match status" value="1"/>
</dbReference>
<reference evidence="2" key="1">
    <citation type="journal article" date="2019" name="Int. J. Syst. Evol. Microbiol.">
        <title>The Global Catalogue of Microorganisms (GCM) 10K type strain sequencing project: providing services to taxonomists for standard genome sequencing and annotation.</title>
        <authorList>
            <consortium name="The Broad Institute Genomics Platform"/>
            <consortium name="The Broad Institute Genome Sequencing Center for Infectious Disease"/>
            <person name="Wu L."/>
            <person name="Ma J."/>
        </authorList>
    </citation>
    <scope>NUCLEOTIDE SEQUENCE [LARGE SCALE GENOMIC DNA]</scope>
    <source>
        <strain evidence="2">CGMCC 4.7466</strain>
    </source>
</reference>
<evidence type="ECO:0000313" key="2">
    <source>
        <dbReference type="Proteomes" id="UP001595818"/>
    </source>
</evidence>
<name>A0ABV9T3U7_9BACT</name>
<dbReference type="RefSeq" id="WP_377065720.1">
    <property type="nucleotide sequence ID" value="NZ_JBHSJJ010000009.1"/>
</dbReference>
<protein>
    <submittedName>
        <fullName evidence="1">Ferritin-like domain-containing protein</fullName>
    </submittedName>
</protein>
<dbReference type="InterPro" id="IPR009078">
    <property type="entry name" value="Ferritin-like_SF"/>
</dbReference>
<keyword evidence="2" id="KW-1185">Reference proteome</keyword>
<sequence length="175" mass="19582">MANQSSNQQGFKKSKFFKLFQDQLKDIYYAEKHLVSGLQKMKKATTSEKLGAAIEKHLQETEGHVERLEKVFSSIDTAARGKKCEAIEGLLEEGTEMVEDTKADTMVRDAGIIIACQKVEHYEIASYGSLVALAKKMGQDEIADQLHSILEEEKKTDALLTELAESEINEEALKE</sequence>
<dbReference type="InterPro" id="IPR047114">
    <property type="entry name" value="YciF"/>
</dbReference>
<dbReference type="PANTHER" id="PTHR30565">
    <property type="entry name" value="PROTEIN YCIF"/>
    <property type="match status" value="1"/>
</dbReference>
<accession>A0ABV9T3U7</accession>
<organism evidence="1 2">
    <name type="scientific">Negadavirga shengliensis</name>
    <dbReference type="NCBI Taxonomy" id="1389218"/>
    <lineage>
        <taxon>Bacteria</taxon>
        <taxon>Pseudomonadati</taxon>
        <taxon>Bacteroidota</taxon>
        <taxon>Cytophagia</taxon>
        <taxon>Cytophagales</taxon>
        <taxon>Cyclobacteriaceae</taxon>
        <taxon>Negadavirga</taxon>
    </lineage>
</organism>
<comment type="caution">
    <text evidence="1">The sequence shown here is derived from an EMBL/GenBank/DDBJ whole genome shotgun (WGS) entry which is preliminary data.</text>
</comment>
<dbReference type="Gene3D" id="1.20.1260.10">
    <property type="match status" value="1"/>
</dbReference>
<dbReference type="SUPFAM" id="SSF47240">
    <property type="entry name" value="Ferritin-like"/>
    <property type="match status" value="1"/>
</dbReference>
<dbReference type="InterPro" id="IPR010287">
    <property type="entry name" value="DUF892_YciF-like"/>
</dbReference>
<proteinExistence type="predicted"/>
<dbReference type="CDD" id="cd07909">
    <property type="entry name" value="YciF"/>
    <property type="match status" value="1"/>
</dbReference>
<dbReference type="InterPro" id="IPR012347">
    <property type="entry name" value="Ferritin-like"/>
</dbReference>
<gene>
    <name evidence="1" type="ORF">ACFPFU_15670</name>
</gene>
<dbReference type="Proteomes" id="UP001595818">
    <property type="component" value="Unassembled WGS sequence"/>
</dbReference>
<dbReference type="EMBL" id="JBHSJJ010000009">
    <property type="protein sequence ID" value="MFC4873137.1"/>
    <property type="molecule type" value="Genomic_DNA"/>
</dbReference>
<dbReference type="PANTHER" id="PTHR30565:SF9">
    <property type="entry name" value="PROTEIN YCIF"/>
    <property type="match status" value="1"/>
</dbReference>